<dbReference type="InterPro" id="IPR005162">
    <property type="entry name" value="Retrotrans_gag_dom"/>
</dbReference>
<dbReference type="AlphaFoldDB" id="A0A9W7CX18"/>
<dbReference type="Gene3D" id="2.40.70.10">
    <property type="entry name" value="Acid Proteases"/>
    <property type="match status" value="1"/>
</dbReference>
<gene>
    <name evidence="3" type="ORF">Pfra01_001504400</name>
</gene>
<dbReference type="Proteomes" id="UP001165121">
    <property type="component" value="Unassembled WGS sequence"/>
</dbReference>
<dbReference type="EMBL" id="BSXT01001599">
    <property type="protein sequence ID" value="GMF43884.1"/>
    <property type="molecule type" value="Genomic_DNA"/>
</dbReference>
<accession>A0A9W7CX18</accession>
<dbReference type="GO" id="GO:0006508">
    <property type="term" value="P:proteolysis"/>
    <property type="evidence" value="ECO:0007669"/>
    <property type="project" value="InterPro"/>
</dbReference>
<name>A0A9W7CX18_9STRA</name>
<feature type="domain" description="Retrotransposon gag" evidence="2">
    <location>
        <begin position="99"/>
        <end position="193"/>
    </location>
</feature>
<evidence type="ECO:0000313" key="3">
    <source>
        <dbReference type="EMBL" id="GMF43884.1"/>
    </source>
</evidence>
<dbReference type="GO" id="GO:0004190">
    <property type="term" value="F:aspartic-type endopeptidase activity"/>
    <property type="evidence" value="ECO:0007669"/>
    <property type="project" value="InterPro"/>
</dbReference>
<dbReference type="SUPFAM" id="SSF50630">
    <property type="entry name" value="Acid proteases"/>
    <property type="match status" value="1"/>
</dbReference>
<dbReference type="Pfam" id="PF03732">
    <property type="entry name" value="Retrotrans_gag"/>
    <property type="match status" value="2"/>
</dbReference>
<evidence type="ECO:0000256" key="1">
    <source>
        <dbReference type="SAM" id="MobiDB-lite"/>
    </source>
</evidence>
<evidence type="ECO:0000259" key="2">
    <source>
        <dbReference type="Pfam" id="PF03732"/>
    </source>
</evidence>
<dbReference type="InterPro" id="IPR001969">
    <property type="entry name" value="Aspartic_peptidase_AS"/>
</dbReference>
<dbReference type="InterPro" id="IPR043128">
    <property type="entry name" value="Rev_trsase/Diguanyl_cyclase"/>
</dbReference>
<dbReference type="CDD" id="cd00303">
    <property type="entry name" value="retropepsin_like"/>
    <property type="match status" value="1"/>
</dbReference>
<comment type="caution">
    <text evidence="3">The sequence shown here is derived from an EMBL/GenBank/DDBJ whole genome shotgun (WGS) entry which is preliminary data.</text>
</comment>
<dbReference type="PANTHER" id="PTHR15503">
    <property type="entry name" value="LDOC1 RELATED"/>
    <property type="match status" value="1"/>
</dbReference>
<feature type="compositionally biased region" description="Polar residues" evidence="1">
    <location>
        <begin position="399"/>
        <end position="413"/>
    </location>
</feature>
<evidence type="ECO:0000313" key="4">
    <source>
        <dbReference type="Proteomes" id="UP001165121"/>
    </source>
</evidence>
<proteinExistence type="predicted"/>
<sequence length="855" mass="95455">MGDSGSRLPTRQAFPHLTDVHWATLEKMVSLLGVAQSAAQASATSTATFAARPTTTKPVKMSVPTFDGKDSDSFVFWVREIEIALSAGQIDDARAQVAFALSNLGGHPRAWAMAGETATLGYFTSWSFMEHELRSTFLLAHVTYRHHSNFLRYKQGKRSLQEYVVELHNLEAAMTGAPLSEDVKVTIFMGGVRTGPRERVSGTDDSPDRFRSNFATKASVARINALYASALEASKSHTNVSVRLATGSIVSTRKVDEDVTDYIFSAKLYFESKNVKYGEDSPQQRPLSLLVANLKGPAAAWYREYVSHDGNILHSVTQFEELLTSEFTPPPDRQEHLRDQLLRLRQNNFQCLQDYVSAFRHIICKEVKLHQFRTTTDAISFALMYDRTHAVGSRRTHANRGNQGPPRQQQVQSYDEESTPMEIGSSRFASREESLRRSTSFRTSQSSFHRIIEDETENEEVLESMQLNMVSVAGPKRELLRFNGVMNGEPVRVLIDSGAEPNIVRPGLAQHFVDAAKVTAERFDGSITPARAAQRCHETVRFNKINFVDVSIIEWEVSPNHDLILGHPWLVQFNPSINWKSGDMQFEPSSSWQGMISRMSVPSTIDSSAHQMVDAMLQDDPTMSRLDAWNKVVPLGYGQVSLPSATGATIAADDDDAGATAELREVSDSEFEGKRKDQAYVEIYNVRVKTSPQTKSIPRQLQSVLEEFADVFPVELPPELPPTRSIEHEVILKPGAQPSNRAPFRLSKVEQEALALRRRPTEEALNSGVGLTLGEYIFGVPKKDPVTGKVPSMLEWLLSNNPNMPIRWVIDYRLVNAASEVAKIPLPHIQELFYRMEGARVFSISDLLVGIARCG</sequence>
<dbReference type="PROSITE" id="PS00141">
    <property type="entry name" value="ASP_PROTEASE"/>
    <property type="match status" value="1"/>
</dbReference>
<organism evidence="3 4">
    <name type="scientific">Phytophthora fragariaefolia</name>
    <dbReference type="NCBI Taxonomy" id="1490495"/>
    <lineage>
        <taxon>Eukaryota</taxon>
        <taxon>Sar</taxon>
        <taxon>Stramenopiles</taxon>
        <taxon>Oomycota</taxon>
        <taxon>Peronosporomycetes</taxon>
        <taxon>Peronosporales</taxon>
        <taxon>Peronosporaceae</taxon>
        <taxon>Phytophthora</taxon>
    </lineage>
</organism>
<dbReference type="Gene3D" id="3.30.70.270">
    <property type="match status" value="1"/>
</dbReference>
<dbReference type="SUPFAM" id="SSF56672">
    <property type="entry name" value="DNA/RNA polymerases"/>
    <property type="match status" value="1"/>
</dbReference>
<feature type="domain" description="Retrotransposon gag" evidence="2">
    <location>
        <begin position="289"/>
        <end position="365"/>
    </location>
</feature>
<keyword evidence="4" id="KW-1185">Reference proteome</keyword>
<dbReference type="InterPro" id="IPR021109">
    <property type="entry name" value="Peptidase_aspartic_dom_sf"/>
</dbReference>
<dbReference type="OrthoDB" id="79194at2759"/>
<dbReference type="InterPro" id="IPR043502">
    <property type="entry name" value="DNA/RNA_pol_sf"/>
</dbReference>
<feature type="region of interest" description="Disordered" evidence="1">
    <location>
        <begin position="392"/>
        <end position="441"/>
    </location>
</feature>
<dbReference type="InterPro" id="IPR032567">
    <property type="entry name" value="RTL1-rel"/>
</dbReference>
<reference evidence="3" key="1">
    <citation type="submission" date="2023-04" db="EMBL/GenBank/DDBJ databases">
        <title>Phytophthora fragariaefolia NBRC 109709.</title>
        <authorList>
            <person name="Ichikawa N."/>
            <person name="Sato H."/>
            <person name="Tonouchi N."/>
        </authorList>
    </citation>
    <scope>NUCLEOTIDE SEQUENCE</scope>
    <source>
        <strain evidence="3">NBRC 109709</strain>
    </source>
</reference>
<protein>
    <submittedName>
        <fullName evidence="3">Unnamed protein product</fullName>
    </submittedName>
</protein>
<dbReference type="Gene3D" id="3.10.10.10">
    <property type="entry name" value="HIV Type 1 Reverse Transcriptase, subunit A, domain 1"/>
    <property type="match status" value="1"/>
</dbReference>
<dbReference type="PANTHER" id="PTHR15503:SF22">
    <property type="entry name" value="TRANSPOSON TY3-I GAG POLYPROTEIN"/>
    <property type="match status" value="1"/>
</dbReference>